<organism evidence="1 2">
    <name type="scientific">Massilia violaceinigra</name>
    <dbReference type="NCBI Taxonomy" id="2045208"/>
    <lineage>
        <taxon>Bacteria</taxon>
        <taxon>Pseudomonadati</taxon>
        <taxon>Pseudomonadota</taxon>
        <taxon>Betaproteobacteria</taxon>
        <taxon>Burkholderiales</taxon>
        <taxon>Oxalobacteraceae</taxon>
        <taxon>Telluria group</taxon>
        <taxon>Massilia</taxon>
    </lineage>
</organism>
<dbReference type="AlphaFoldDB" id="A0A2D2DRS6"/>
<dbReference type="SUPFAM" id="SSF51120">
    <property type="entry name" value="beta-Roll"/>
    <property type="match status" value="1"/>
</dbReference>
<evidence type="ECO:0000313" key="2">
    <source>
        <dbReference type="Proteomes" id="UP000229897"/>
    </source>
</evidence>
<dbReference type="Gene3D" id="2.150.10.10">
    <property type="entry name" value="Serralysin-like metalloprotease, C-terminal"/>
    <property type="match status" value="1"/>
</dbReference>
<accession>A0A2D2DRS6</accession>
<dbReference type="EMBL" id="CP024608">
    <property type="protein sequence ID" value="ATQ77681.1"/>
    <property type="molecule type" value="Genomic_DNA"/>
</dbReference>
<dbReference type="Pfam" id="PF00353">
    <property type="entry name" value="HemolysinCabind"/>
    <property type="match status" value="2"/>
</dbReference>
<evidence type="ECO:0000313" key="1">
    <source>
        <dbReference type="EMBL" id="ATQ77681.1"/>
    </source>
</evidence>
<proteinExistence type="predicted"/>
<dbReference type="InterPro" id="IPR001343">
    <property type="entry name" value="Hemolysn_Ca-bd"/>
</dbReference>
<reference evidence="1" key="1">
    <citation type="submission" date="2017-10" db="EMBL/GenBank/DDBJ databases">
        <title>Massilia psychrophilum sp. nov., a novel purple-pigmented bacterium isolated from Tianshan glacier, Xinjiang Municipality, China.</title>
        <authorList>
            <person name="Wang H."/>
        </authorList>
    </citation>
    <scope>NUCLEOTIDE SEQUENCE [LARGE SCALE GENOMIC DNA]</scope>
    <source>
        <strain evidence="1">B2</strain>
    </source>
</reference>
<dbReference type="KEGG" id="mass:CR152_26620"/>
<dbReference type="InterPro" id="IPR011049">
    <property type="entry name" value="Serralysin-like_metalloprot_C"/>
</dbReference>
<dbReference type="PRINTS" id="PR00313">
    <property type="entry name" value="CABNDNGRPT"/>
</dbReference>
<sequence length="322" mass="33789">MTTTVRSPLDALHAGDPDYCMFVLWDMDLGDDVSATFATLSHVSADFDMEAMILSGDDGSTAYWFPENEFLHTMWTGEAPEEGSAYEVLIGGEDNDIMHGRDGADLLFGQDGNDILQDVHGNNLLHGGAGDDLIEGAGQSLYVGGTGNDNITAWGADFTIAFNAGDGLDTVTLCARGAAAVSVGGGIREPEMFLARSGSDLMLMTSATEGMAFAGWYDNPAPDGFRLQVLDDAGGEGALSGLYDMLPLIAAFDAMYGADPATGAWYFAAQLDQARLETGDSPLGGDLAQLYAVNPGGIDITGSNAALWYDAYGHTESLGMLL</sequence>
<gene>
    <name evidence="1" type="ORF">CR152_26620</name>
</gene>
<dbReference type="Proteomes" id="UP000229897">
    <property type="component" value="Chromosome"/>
</dbReference>
<dbReference type="RefSeq" id="WP_099880080.1">
    <property type="nucleotide sequence ID" value="NZ_CP024608.1"/>
</dbReference>
<keyword evidence="2" id="KW-1185">Reference proteome</keyword>
<protein>
    <submittedName>
        <fullName evidence="1">Uncharacterized protein</fullName>
    </submittedName>
</protein>
<name>A0A2D2DRS6_9BURK</name>
<dbReference type="GO" id="GO:0005509">
    <property type="term" value="F:calcium ion binding"/>
    <property type="evidence" value="ECO:0007669"/>
    <property type="project" value="InterPro"/>
</dbReference>
<dbReference type="OrthoDB" id="8776629at2"/>